<keyword evidence="2" id="KW-1185">Reference proteome</keyword>
<dbReference type="EMBL" id="CP040846">
    <property type="protein sequence ID" value="QDA30632.1"/>
    <property type="molecule type" value="Genomic_DNA"/>
</dbReference>
<organism evidence="1 2">
    <name type="scientific">Thermococcus indicus</name>
    <dbReference type="NCBI Taxonomy" id="2586643"/>
    <lineage>
        <taxon>Archaea</taxon>
        <taxon>Methanobacteriati</taxon>
        <taxon>Methanobacteriota</taxon>
        <taxon>Thermococci</taxon>
        <taxon>Thermococcales</taxon>
        <taxon>Thermococcaceae</taxon>
        <taxon>Thermococcus</taxon>
    </lineage>
</organism>
<evidence type="ECO:0000313" key="1">
    <source>
        <dbReference type="EMBL" id="QDA30632.1"/>
    </source>
</evidence>
<dbReference type="Gene3D" id="2.30.30.110">
    <property type="match status" value="1"/>
</dbReference>
<gene>
    <name evidence="1" type="ORF">FH039_02005</name>
</gene>
<accession>A0A4Y5SKC1</accession>
<dbReference type="AlphaFoldDB" id="A0A4Y5SKC1"/>
<dbReference type="GO" id="GO:0003677">
    <property type="term" value="F:DNA binding"/>
    <property type="evidence" value="ECO:0007669"/>
    <property type="project" value="InterPro"/>
</dbReference>
<sequence>MKPRGELSQWEIVLIEFPFVDLRNRKLRPALVVSNDELNRISNAVVVLQITSNLGSGFVEYNVVITDRDVVRYPGTKPIKPSVVKPYVVFALDKRLVRKRLGVLNEKKVLEVKEGLRKTFGL</sequence>
<dbReference type="InterPro" id="IPR011067">
    <property type="entry name" value="Plasmid_toxin/cell-grow_inhib"/>
</dbReference>
<dbReference type="GeneID" id="40473919"/>
<reference evidence="1 2" key="1">
    <citation type="submission" date="2019-06" db="EMBL/GenBank/DDBJ databases">
        <title>Thermococcus indicus sp. nov., a Fe(III)-reducing hyperthermophilic archaeon isolated from the Onnuri vent field of the Central Indian Ocean ridge.</title>
        <authorList>
            <person name="Lim J.K."/>
            <person name="Kim Y.J."/>
            <person name="Kwon K.K."/>
        </authorList>
    </citation>
    <scope>NUCLEOTIDE SEQUENCE [LARGE SCALE GENOMIC DNA]</scope>
    <source>
        <strain evidence="1 2">IOH1</strain>
    </source>
</reference>
<dbReference type="Proteomes" id="UP000306007">
    <property type="component" value="Chromosome"/>
</dbReference>
<name>A0A4Y5SKC1_9EURY</name>
<proteinExistence type="predicted"/>
<dbReference type="Pfam" id="PF02452">
    <property type="entry name" value="PemK_toxin"/>
    <property type="match status" value="1"/>
</dbReference>
<protein>
    <submittedName>
        <fullName evidence="1">Type II toxin-antitoxin system PemK/MazF family toxin</fullName>
    </submittedName>
</protein>
<dbReference type="OrthoDB" id="90963at2157"/>
<dbReference type="KEGG" id="tic:FH039_02005"/>
<dbReference type="InterPro" id="IPR003477">
    <property type="entry name" value="PemK-like"/>
</dbReference>
<dbReference type="SUPFAM" id="SSF50118">
    <property type="entry name" value="Cell growth inhibitor/plasmid maintenance toxic component"/>
    <property type="match status" value="1"/>
</dbReference>
<dbReference type="RefSeq" id="WP_139680019.1">
    <property type="nucleotide sequence ID" value="NZ_CP040846.1"/>
</dbReference>
<evidence type="ECO:0000313" key="2">
    <source>
        <dbReference type="Proteomes" id="UP000306007"/>
    </source>
</evidence>